<evidence type="ECO:0000313" key="6">
    <source>
        <dbReference type="EMBL" id="ANP40029.1"/>
    </source>
</evidence>
<keyword evidence="4" id="KW-0804">Transcription</keyword>
<dbReference type="Gene3D" id="1.10.10.10">
    <property type="entry name" value="Winged helix-like DNA-binding domain superfamily/Winged helix DNA-binding domain"/>
    <property type="match status" value="1"/>
</dbReference>
<dbReference type="PANTHER" id="PTHR30579:SF7">
    <property type="entry name" value="HTH-TYPE TRANSCRIPTIONAL REGULATOR LRHA-RELATED"/>
    <property type="match status" value="1"/>
</dbReference>
<dbReference type="AlphaFoldDB" id="A0A1B1A0A7"/>
<evidence type="ECO:0000256" key="4">
    <source>
        <dbReference type="ARBA" id="ARBA00023163"/>
    </source>
</evidence>
<dbReference type="PANTHER" id="PTHR30579">
    <property type="entry name" value="TRANSCRIPTIONAL REGULATOR"/>
    <property type="match status" value="1"/>
</dbReference>
<feature type="domain" description="HTH lysR-type" evidence="5">
    <location>
        <begin position="5"/>
        <end position="62"/>
    </location>
</feature>
<dbReference type="InterPro" id="IPR005119">
    <property type="entry name" value="LysR_subst-bd"/>
</dbReference>
<dbReference type="GO" id="GO:0003677">
    <property type="term" value="F:DNA binding"/>
    <property type="evidence" value="ECO:0007669"/>
    <property type="project" value="UniProtKB-KW"/>
</dbReference>
<dbReference type="InterPro" id="IPR036388">
    <property type="entry name" value="WH-like_DNA-bd_sf"/>
</dbReference>
<reference evidence="6 7" key="1">
    <citation type="journal article" date="2016" name="ISME J.">
        <title>Global occurrence and heterogeneity of the Roseobacter-clade species Ruegeria mobilis.</title>
        <authorList>
            <person name="Sonnenschein E."/>
            <person name="Gram L."/>
        </authorList>
    </citation>
    <scope>NUCLEOTIDE SEQUENCE [LARGE SCALE GENOMIC DNA]</scope>
    <source>
        <strain evidence="6 7">F1926</strain>
    </source>
</reference>
<evidence type="ECO:0000256" key="1">
    <source>
        <dbReference type="ARBA" id="ARBA00009437"/>
    </source>
</evidence>
<name>A0A1B1A0A7_9RHOB</name>
<evidence type="ECO:0000259" key="5">
    <source>
        <dbReference type="PROSITE" id="PS50931"/>
    </source>
</evidence>
<dbReference type="KEGG" id="rmb:K529_004550"/>
<comment type="similarity">
    <text evidence="1">Belongs to the LysR transcriptional regulatory family.</text>
</comment>
<evidence type="ECO:0000256" key="2">
    <source>
        <dbReference type="ARBA" id="ARBA00023015"/>
    </source>
</evidence>
<keyword evidence="3" id="KW-0238">DNA-binding</keyword>
<dbReference type="FunFam" id="1.10.10.10:FF:000001">
    <property type="entry name" value="LysR family transcriptional regulator"/>
    <property type="match status" value="1"/>
</dbReference>
<evidence type="ECO:0000256" key="3">
    <source>
        <dbReference type="ARBA" id="ARBA00023125"/>
    </source>
</evidence>
<dbReference type="PRINTS" id="PR00039">
    <property type="entry name" value="HTHLYSR"/>
</dbReference>
<sequence>MMRNLDITTLRSFVAVADTGGVTRAASFLHLTQSAVSMQLKRLEEMLGVELLDRSGRNIGLTAAGEQLLGFARKMLSLNDEIITRLTDQAFEGEVTLGVPHDVVHPVIPMVMQRFNVQFPRVKVNLCTSHTRELKADFDLGRFDLIVTTETAAGAGGEAIHQMPLQWIGALGGQTWRQRPLRIGFCRNCIFRGLATAALDDAGIPWEMAVDSESDRTVEATVSADLAVGVLLEGTQPAHQQVIDHGGSLPRLPVQHINLYGAERARAQYVDHLAGLIRQGFAGLSQPGLRAVGTEMVSAGAQLGVA</sequence>
<dbReference type="OrthoDB" id="8097684at2"/>
<gene>
    <name evidence="6" type="ORF">K529_004550</name>
</gene>
<protein>
    <submittedName>
        <fullName evidence="6">LysR family transcriptional regulator</fullName>
    </submittedName>
</protein>
<dbReference type="InterPro" id="IPR050176">
    <property type="entry name" value="LTTR"/>
</dbReference>
<accession>A0A1B1A0A7</accession>
<dbReference type="PROSITE" id="PS50931">
    <property type="entry name" value="HTH_LYSR"/>
    <property type="match status" value="1"/>
</dbReference>
<dbReference type="EMBL" id="CP015230">
    <property type="protein sequence ID" value="ANP40029.1"/>
    <property type="molecule type" value="Genomic_DNA"/>
</dbReference>
<dbReference type="Gene3D" id="3.40.190.10">
    <property type="entry name" value="Periplasmic binding protein-like II"/>
    <property type="match status" value="2"/>
</dbReference>
<dbReference type="STRING" id="1265309.K529_004550"/>
<dbReference type="SUPFAM" id="SSF53850">
    <property type="entry name" value="Periplasmic binding protein-like II"/>
    <property type="match status" value="1"/>
</dbReference>
<dbReference type="InterPro" id="IPR036390">
    <property type="entry name" value="WH_DNA-bd_sf"/>
</dbReference>
<evidence type="ECO:0000313" key="7">
    <source>
        <dbReference type="Proteomes" id="UP000013243"/>
    </source>
</evidence>
<dbReference type="Pfam" id="PF03466">
    <property type="entry name" value="LysR_substrate"/>
    <property type="match status" value="1"/>
</dbReference>
<proteinExistence type="inferred from homology"/>
<organism evidence="6 7">
    <name type="scientific">Tritonibacter mobilis F1926</name>
    <dbReference type="NCBI Taxonomy" id="1265309"/>
    <lineage>
        <taxon>Bacteria</taxon>
        <taxon>Pseudomonadati</taxon>
        <taxon>Pseudomonadota</taxon>
        <taxon>Alphaproteobacteria</taxon>
        <taxon>Rhodobacterales</taxon>
        <taxon>Paracoccaceae</taxon>
        <taxon>Tritonibacter</taxon>
    </lineage>
</organism>
<dbReference type="GO" id="GO:0003700">
    <property type="term" value="F:DNA-binding transcription factor activity"/>
    <property type="evidence" value="ECO:0007669"/>
    <property type="project" value="InterPro"/>
</dbReference>
<dbReference type="Pfam" id="PF00126">
    <property type="entry name" value="HTH_1"/>
    <property type="match status" value="1"/>
</dbReference>
<keyword evidence="2" id="KW-0805">Transcription regulation</keyword>
<dbReference type="InterPro" id="IPR000847">
    <property type="entry name" value="LysR_HTH_N"/>
</dbReference>
<dbReference type="Proteomes" id="UP000013243">
    <property type="component" value="Chromosome"/>
</dbReference>
<dbReference type="SUPFAM" id="SSF46785">
    <property type="entry name" value="Winged helix' DNA-binding domain"/>
    <property type="match status" value="1"/>
</dbReference>